<dbReference type="CDD" id="cd01423">
    <property type="entry name" value="MGS_CPS_I_III"/>
    <property type="match status" value="1"/>
</dbReference>
<dbReference type="FunFam" id="3.40.50.20:FF:000001">
    <property type="entry name" value="Carbamoyl-phosphate synthase large chain"/>
    <property type="match status" value="1"/>
</dbReference>
<feature type="domain" description="ATP-grasp" evidence="18">
    <location>
        <begin position="131"/>
        <end position="323"/>
    </location>
</feature>
<dbReference type="SUPFAM" id="SSF48108">
    <property type="entry name" value="Carbamoyl phosphate synthetase, large subunit connection domain"/>
    <property type="match status" value="1"/>
</dbReference>
<dbReference type="GO" id="GO:0004087">
    <property type="term" value="F:carbamoyl-phosphate synthase (ammonia) activity"/>
    <property type="evidence" value="ECO:0007669"/>
    <property type="project" value="UniProtKB-EC"/>
</dbReference>
<dbReference type="PROSITE" id="PS50975">
    <property type="entry name" value="ATP_GRASP"/>
    <property type="match status" value="2"/>
</dbReference>
<dbReference type="InterPro" id="IPR011607">
    <property type="entry name" value="MGS-like_dom"/>
</dbReference>
<dbReference type="InterPro" id="IPR058047">
    <property type="entry name" value="CPSase_preATP-grasp"/>
</dbReference>
<dbReference type="PANTHER" id="PTHR11405:SF53">
    <property type="entry name" value="CARBAMOYL-PHOSPHATE SYNTHASE [AMMONIA], MITOCHONDRIAL"/>
    <property type="match status" value="1"/>
</dbReference>
<dbReference type="SMART" id="SM00851">
    <property type="entry name" value="MGS"/>
    <property type="match status" value="1"/>
</dbReference>
<dbReference type="PRINTS" id="PR00098">
    <property type="entry name" value="CPSASE"/>
</dbReference>
<evidence type="ECO:0000256" key="12">
    <source>
        <dbReference type="ARBA" id="ARBA00022842"/>
    </source>
</evidence>
<evidence type="ECO:0000256" key="5">
    <source>
        <dbReference type="ARBA" id="ARBA00022571"/>
    </source>
</evidence>
<evidence type="ECO:0000259" key="18">
    <source>
        <dbReference type="PROSITE" id="PS50975"/>
    </source>
</evidence>
<dbReference type="InterPro" id="IPR036914">
    <property type="entry name" value="MGS-like_dom_sf"/>
</dbReference>
<keyword evidence="10 17" id="KW-0547">Nucleotide-binding</keyword>
<feature type="domain" description="MGS-like" evidence="19">
    <location>
        <begin position="936"/>
        <end position="1074"/>
    </location>
</feature>
<evidence type="ECO:0000256" key="15">
    <source>
        <dbReference type="ARBA" id="ARBA00047359"/>
    </source>
</evidence>
<sequence length="1074" mass="119230">MTHNIKKVLVLGSGALKIGEAGEFDYSGSQALKAMKEEGIKTVLINPNIATVQTSKGIADEIYFLPITPYFVEQVILKEKPDGILLAFGGQTALNCGIELFNAGTLKKYNLKVLGTPIETIIKTEDREIFAQELRSIDVKTPKSMAVGSIDDALNAAGTLGFPIIVRAAFTLGGQGSGFCNNMDELRVLAENALSYSSQILVEESLKGWKEVEYEVVRDAYDNCITVCNMENFDPLGIHTGESIVIAPSQTLTNSEYHKLRSLALKIIRHFGVVGECNVQYALDPNSEDYRVIEVNARLSRSSALASKATGYPLAFVAAKLGLGYALQDLKNAVTKTTTACFEPALDYVVCKIPRWDLNKFEGVTKEIGSSMKSVGEVMAIGRNFEEAIQKGLRMIGQGMHGFVGNKNSKFEDVDKELANPTDMRIFAIAQAFEKGYTVNQIHDLTAIDKWFLSKLENISKLKWELQKVNELNSLGTDLFRKSKVYGFSDFQIARFVLKPEDGNMEPELLQVRNARKKLGITPVVKQIDTLAAEYPAQTNYLYLTYSGSENDLVYENDNKSVIVLGSGAYRIGSSVEFDWCSVNALSGVKKEGYRSVMINYNPETVSTDYDVCDRLYFDELSFERVLDIIDLEQPKGVIVSVGGQIPNNLAMRLHHSDVKVLGTSPESIDRAENRKTFSAMLDDLRVDQPRWAELSSIEAIHTFIDEVNFPVLIRPSYVLSGAAMNVVSNKNELEHFLNLATQVSKQYPVVVSEFIQEAKEIEFDGVAKDGEILIDAISEHVEFAGVHSGDATLVFPPQKLYFETIRRIRKIAREIAKSLNITGPFNMQLLAKDNDIKVIECNLRASRSFPFVSKVMDFNFVELATKAMLNGTIPSQMPSMFELENIGVKASQFSFSRLSKADPVLGVDMASTGEVGCIGPDYYDAILKSMLSVGYRIPKKGVLISSGPIRSKIELLKSTQMLQKKGYKLYGTRGTAKFLSENGVEIEGVAWPDEKGEITALDLIRSKEVDFVINIPKNLSEDELFNDYQIRRTAIDLNVPLVTNARLASAFIYSFCKKSLETLDINTYSHYLS</sequence>
<evidence type="ECO:0000256" key="4">
    <source>
        <dbReference type="ARBA" id="ARBA00009799"/>
    </source>
</evidence>
<dbReference type="PANTHER" id="PTHR11405">
    <property type="entry name" value="CARBAMOYLTRANSFERASE FAMILY MEMBER"/>
    <property type="match status" value="1"/>
</dbReference>
<protein>
    <submittedName>
        <fullName evidence="20">Carbamoyl-phosphate synthase (Glutamine-hydrolyzing) large subunit</fullName>
        <ecNumber evidence="20">6.3.5.5</ecNumber>
    </submittedName>
</protein>
<comment type="cofactor">
    <cofactor evidence="2">
        <name>Zn(2+)</name>
        <dbReference type="ChEBI" id="CHEBI:29105"/>
    </cofactor>
</comment>
<dbReference type="InterPro" id="IPR036897">
    <property type="entry name" value="CarbamoylP_synth_lsu_oligo_sf"/>
</dbReference>
<dbReference type="GO" id="GO:0006221">
    <property type="term" value="P:pyrimidine nucleotide biosynthetic process"/>
    <property type="evidence" value="ECO:0007669"/>
    <property type="project" value="UniProtKB-KW"/>
</dbReference>
<dbReference type="AlphaFoldDB" id="A0A425Y2F6"/>
<dbReference type="GO" id="GO:0005524">
    <property type="term" value="F:ATP binding"/>
    <property type="evidence" value="ECO:0007669"/>
    <property type="project" value="UniProtKB-UniRule"/>
</dbReference>
<dbReference type="GO" id="GO:0004088">
    <property type="term" value="F:carbamoyl-phosphate synthase (glutamine-hydrolyzing) activity"/>
    <property type="evidence" value="ECO:0007669"/>
    <property type="project" value="UniProtKB-EC"/>
</dbReference>
<evidence type="ECO:0000256" key="8">
    <source>
        <dbReference type="ARBA" id="ARBA00022723"/>
    </source>
</evidence>
<dbReference type="Pfam" id="PF02142">
    <property type="entry name" value="MGS"/>
    <property type="match status" value="1"/>
</dbReference>
<reference evidence="20 21" key="1">
    <citation type="submission" date="2018-07" db="EMBL/GenBank/DDBJ databases">
        <title>Draft genome sequence of Ancylomarina sp. M1P.</title>
        <authorList>
            <person name="Yadav S."/>
            <person name="Villanueva L."/>
            <person name="Damste J.S.S."/>
        </authorList>
    </citation>
    <scope>NUCLEOTIDE SEQUENCE [LARGE SCALE GENOMIC DNA]</scope>
    <source>
        <strain evidence="20 21">M1P</strain>
    </source>
</reference>
<proteinExistence type="inferred from homology"/>
<dbReference type="PROSITE" id="PS00866">
    <property type="entry name" value="CPSASE_1"/>
    <property type="match status" value="2"/>
</dbReference>
<keyword evidence="9" id="KW-0677">Repeat</keyword>
<dbReference type="NCBIfam" id="TIGR01369">
    <property type="entry name" value="CPSaseII_lrg"/>
    <property type="match status" value="1"/>
</dbReference>
<evidence type="ECO:0000256" key="7">
    <source>
        <dbReference type="ARBA" id="ARBA00022605"/>
    </source>
</evidence>
<dbReference type="EMBL" id="QQWG01000006">
    <property type="protein sequence ID" value="RRG22127.1"/>
    <property type="molecule type" value="Genomic_DNA"/>
</dbReference>
<dbReference type="InterPro" id="IPR005479">
    <property type="entry name" value="CPAse_ATP-bd"/>
</dbReference>
<dbReference type="GO" id="GO:0005737">
    <property type="term" value="C:cytoplasm"/>
    <property type="evidence" value="ECO:0007669"/>
    <property type="project" value="TreeGrafter"/>
</dbReference>
<comment type="caution">
    <text evidence="20">The sequence shown here is derived from an EMBL/GenBank/DDBJ whole genome shotgun (WGS) entry which is preliminary data.</text>
</comment>
<dbReference type="Gene3D" id="3.40.50.20">
    <property type="match status" value="2"/>
</dbReference>
<dbReference type="Gene3D" id="3.40.50.1380">
    <property type="entry name" value="Methylglyoxal synthase-like domain"/>
    <property type="match status" value="1"/>
</dbReference>
<dbReference type="Gene3D" id="3.30.1490.20">
    <property type="entry name" value="ATP-grasp fold, A domain"/>
    <property type="match status" value="1"/>
</dbReference>
<dbReference type="FunFam" id="3.30.1490.20:FF:000001">
    <property type="entry name" value="Carbamoyl-phosphate synthase large chain"/>
    <property type="match status" value="1"/>
</dbReference>
<evidence type="ECO:0000256" key="9">
    <source>
        <dbReference type="ARBA" id="ARBA00022737"/>
    </source>
</evidence>
<gene>
    <name evidence="20" type="primary">carB</name>
    <name evidence="20" type="ORF">DWB61_07930</name>
</gene>
<evidence type="ECO:0000256" key="3">
    <source>
        <dbReference type="ARBA" id="ARBA00004730"/>
    </source>
</evidence>
<dbReference type="SUPFAM" id="SSF52440">
    <property type="entry name" value="PreATP-grasp domain"/>
    <property type="match status" value="2"/>
</dbReference>
<name>A0A425Y2F6_9BACT</name>
<keyword evidence="14" id="KW-0464">Manganese</keyword>
<dbReference type="GO" id="GO:0006541">
    <property type="term" value="P:glutamine metabolic process"/>
    <property type="evidence" value="ECO:0007669"/>
    <property type="project" value="TreeGrafter"/>
</dbReference>
<dbReference type="InterPro" id="IPR005480">
    <property type="entry name" value="CPSase_lsu_oligo"/>
</dbReference>
<dbReference type="NCBIfam" id="NF003671">
    <property type="entry name" value="PRK05294.1"/>
    <property type="match status" value="1"/>
</dbReference>
<dbReference type="SMART" id="SM01096">
    <property type="entry name" value="CPSase_L_D3"/>
    <property type="match status" value="1"/>
</dbReference>
<dbReference type="FunFam" id="3.30.470.20:FF:000004">
    <property type="entry name" value="Carbamoyl-phosphate synthase (glutamine-hydrolyzing)"/>
    <property type="match status" value="1"/>
</dbReference>
<dbReference type="Pfam" id="PF25596">
    <property type="entry name" value="CPSase_L_D1"/>
    <property type="match status" value="2"/>
</dbReference>
<keyword evidence="7" id="KW-0028">Amino-acid biosynthesis</keyword>
<evidence type="ECO:0000256" key="16">
    <source>
        <dbReference type="ARBA" id="ARBA00048816"/>
    </source>
</evidence>
<evidence type="ECO:0000259" key="19">
    <source>
        <dbReference type="PROSITE" id="PS51855"/>
    </source>
</evidence>
<dbReference type="InterPro" id="IPR016185">
    <property type="entry name" value="PreATP-grasp_dom_sf"/>
</dbReference>
<evidence type="ECO:0000256" key="10">
    <source>
        <dbReference type="ARBA" id="ARBA00022741"/>
    </source>
</evidence>
<dbReference type="Proteomes" id="UP000285794">
    <property type="component" value="Unassembled WGS sequence"/>
</dbReference>
<comment type="pathway">
    <text evidence="3">Amino-acid biosynthesis; L-arginine biosynthesis.</text>
</comment>
<comment type="similarity">
    <text evidence="4">Belongs to the CarB family.</text>
</comment>
<dbReference type="Gene3D" id="1.10.1030.10">
    <property type="entry name" value="Carbamoyl-phosphate synthetase, large subunit oligomerisation domain"/>
    <property type="match status" value="1"/>
</dbReference>
<evidence type="ECO:0000256" key="17">
    <source>
        <dbReference type="PROSITE-ProRule" id="PRU00409"/>
    </source>
</evidence>
<dbReference type="PROSITE" id="PS51855">
    <property type="entry name" value="MGS"/>
    <property type="match status" value="1"/>
</dbReference>
<evidence type="ECO:0000256" key="2">
    <source>
        <dbReference type="ARBA" id="ARBA00001947"/>
    </source>
</evidence>
<dbReference type="FunFam" id="1.10.1030.10:FF:000002">
    <property type="entry name" value="Carbamoyl-phosphate synthase large chain"/>
    <property type="match status" value="1"/>
</dbReference>
<keyword evidence="21" id="KW-1185">Reference proteome</keyword>
<evidence type="ECO:0000256" key="6">
    <source>
        <dbReference type="ARBA" id="ARBA00022598"/>
    </source>
</evidence>
<dbReference type="InterPro" id="IPR011761">
    <property type="entry name" value="ATP-grasp"/>
</dbReference>
<evidence type="ECO:0000256" key="13">
    <source>
        <dbReference type="ARBA" id="ARBA00022975"/>
    </source>
</evidence>
<dbReference type="NCBIfam" id="NF009455">
    <property type="entry name" value="PRK12815.1"/>
    <property type="match status" value="1"/>
</dbReference>
<feature type="domain" description="ATP-grasp" evidence="18">
    <location>
        <begin position="679"/>
        <end position="870"/>
    </location>
</feature>
<dbReference type="RefSeq" id="WP_125030357.1">
    <property type="nucleotide sequence ID" value="NZ_JAPXVP010000006.1"/>
</dbReference>
<comment type="cofactor">
    <cofactor evidence="1">
        <name>Mn(2+)</name>
        <dbReference type="ChEBI" id="CHEBI:29035"/>
    </cofactor>
</comment>
<dbReference type="GO" id="GO:0006526">
    <property type="term" value="P:L-arginine biosynthetic process"/>
    <property type="evidence" value="ECO:0007669"/>
    <property type="project" value="UniProtKB-KW"/>
</dbReference>
<keyword evidence="13" id="KW-0665">Pyrimidine biosynthesis</keyword>
<dbReference type="OrthoDB" id="9804197at2"/>
<dbReference type="Pfam" id="PF02787">
    <property type="entry name" value="CPSase_L_D3"/>
    <property type="match status" value="1"/>
</dbReference>
<dbReference type="PROSITE" id="PS00867">
    <property type="entry name" value="CPSASE_2"/>
    <property type="match status" value="2"/>
</dbReference>
<comment type="catalytic activity">
    <reaction evidence="15">
        <text>hydrogencarbonate + NH4(+) + 2 ATP = carbamoyl phosphate + 2 ADP + phosphate + 2 H(+)</text>
        <dbReference type="Rhea" id="RHEA:18029"/>
        <dbReference type="ChEBI" id="CHEBI:15378"/>
        <dbReference type="ChEBI" id="CHEBI:17544"/>
        <dbReference type="ChEBI" id="CHEBI:28938"/>
        <dbReference type="ChEBI" id="CHEBI:30616"/>
        <dbReference type="ChEBI" id="CHEBI:43474"/>
        <dbReference type="ChEBI" id="CHEBI:58228"/>
        <dbReference type="ChEBI" id="CHEBI:456216"/>
        <dbReference type="EC" id="6.3.4.16"/>
    </reaction>
</comment>
<dbReference type="SUPFAM" id="SSF52335">
    <property type="entry name" value="Methylglyoxal synthase-like"/>
    <property type="match status" value="1"/>
</dbReference>
<dbReference type="GO" id="GO:0046872">
    <property type="term" value="F:metal ion binding"/>
    <property type="evidence" value="ECO:0007669"/>
    <property type="project" value="UniProtKB-KW"/>
</dbReference>
<accession>A0A425Y2F6</accession>
<keyword evidence="8" id="KW-0479">Metal-binding</keyword>
<comment type="catalytic activity">
    <reaction evidence="16">
        <text>hydrogencarbonate + L-glutamine + 2 ATP + H2O = carbamoyl phosphate + L-glutamate + 2 ADP + phosphate + 2 H(+)</text>
        <dbReference type="Rhea" id="RHEA:18633"/>
        <dbReference type="ChEBI" id="CHEBI:15377"/>
        <dbReference type="ChEBI" id="CHEBI:15378"/>
        <dbReference type="ChEBI" id="CHEBI:17544"/>
        <dbReference type="ChEBI" id="CHEBI:29985"/>
        <dbReference type="ChEBI" id="CHEBI:30616"/>
        <dbReference type="ChEBI" id="CHEBI:43474"/>
        <dbReference type="ChEBI" id="CHEBI:58228"/>
        <dbReference type="ChEBI" id="CHEBI:58359"/>
        <dbReference type="ChEBI" id="CHEBI:456216"/>
        <dbReference type="EC" id="6.3.5.5"/>
    </reaction>
</comment>
<keyword evidence="6 20" id="KW-0436">Ligase</keyword>
<dbReference type="EC" id="6.3.5.5" evidence="20"/>
<evidence type="ECO:0000313" key="20">
    <source>
        <dbReference type="EMBL" id="RRG22127.1"/>
    </source>
</evidence>
<organism evidence="20 21">
    <name type="scientific">Ancylomarina euxinus</name>
    <dbReference type="NCBI Taxonomy" id="2283627"/>
    <lineage>
        <taxon>Bacteria</taxon>
        <taxon>Pseudomonadati</taxon>
        <taxon>Bacteroidota</taxon>
        <taxon>Bacteroidia</taxon>
        <taxon>Marinilabiliales</taxon>
        <taxon>Marinifilaceae</taxon>
        <taxon>Ancylomarina</taxon>
    </lineage>
</organism>
<evidence type="ECO:0000256" key="11">
    <source>
        <dbReference type="ARBA" id="ARBA00022840"/>
    </source>
</evidence>
<keyword evidence="11 17" id="KW-0067">ATP-binding</keyword>
<dbReference type="SUPFAM" id="SSF56059">
    <property type="entry name" value="Glutathione synthetase ATP-binding domain-like"/>
    <property type="match status" value="2"/>
</dbReference>
<dbReference type="InterPro" id="IPR006275">
    <property type="entry name" value="CPSase_lsu"/>
</dbReference>
<keyword evidence="12" id="KW-0460">Magnesium</keyword>
<dbReference type="FunFam" id="3.40.50.20:FF:000002">
    <property type="entry name" value="Carbamoyl-phosphate synthase large chain"/>
    <property type="match status" value="1"/>
</dbReference>
<dbReference type="InterPro" id="IPR005483">
    <property type="entry name" value="CPSase_dom"/>
</dbReference>
<dbReference type="InterPro" id="IPR013815">
    <property type="entry name" value="ATP_grasp_subdomain_1"/>
</dbReference>
<keyword evidence="5" id="KW-0055">Arginine biosynthesis</keyword>
<evidence type="ECO:0000256" key="14">
    <source>
        <dbReference type="ARBA" id="ARBA00023211"/>
    </source>
</evidence>
<dbReference type="Gene3D" id="3.30.470.20">
    <property type="entry name" value="ATP-grasp fold, B domain"/>
    <property type="match status" value="2"/>
</dbReference>
<evidence type="ECO:0000256" key="1">
    <source>
        <dbReference type="ARBA" id="ARBA00001936"/>
    </source>
</evidence>
<evidence type="ECO:0000313" key="21">
    <source>
        <dbReference type="Proteomes" id="UP000285794"/>
    </source>
</evidence>
<dbReference type="FunFam" id="3.30.470.20:FF:000001">
    <property type="entry name" value="Carbamoyl-phosphate synthase large chain"/>
    <property type="match status" value="1"/>
</dbReference>
<dbReference type="Pfam" id="PF02786">
    <property type="entry name" value="CPSase_L_D2"/>
    <property type="match status" value="2"/>
</dbReference>